<proteinExistence type="inferred from homology"/>
<feature type="domain" description="RecF/RecN/SMC N-terminal" evidence="8">
    <location>
        <begin position="2"/>
        <end position="1216"/>
    </location>
</feature>
<dbReference type="SUPFAM" id="SSF52540">
    <property type="entry name" value="P-loop containing nucleoside triphosphate hydrolases"/>
    <property type="match status" value="1"/>
</dbReference>
<gene>
    <name evidence="6 9" type="primary">smc</name>
    <name evidence="9" type="ORF">ACFSYH_11100</name>
</gene>
<dbReference type="PANTHER" id="PTHR43977">
    <property type="entry name" value="STRUCTURAL MAINTENANCE OF CHROMOSOMES PROTEIN 3"/>
    <property type="match status" value="1"/>
</dbReference>
<feature type="region of interest" description="Disordered" evidence="7">
    <location>
        <begin position="722"/>
        <end position="750"/>
    </location>
</feature>
<evidence type="ECO:0000256" key="1">
    <source>
        <dbReference type="ARBA" id="ARBA00022490"/>
    </source>
</evidence>
<feature type="coiled-coil region" evidence="6">
    <location>
        <begin position="241"/>
        <end position="268"/>
    </location>
</feature>
<dbReference type="HAMAP" id="MF_01894">
    <property type="entry name" value="Smc_prok"/>
    <property type="match status" value="1"/>
</dbReference>
<keyword evidence="5 6" id="KW-0238">DNA-binding</keyword>
<evidence type="ECO:0000256" key="5">
    <source>
        <dbReference type="ARBA" id="ARBA00023125"/>
    </source>
</evidence>
<dbReference type="InterPro" id="IPR024704">
    <property type="entry name" value="SMC"/>
</dbReference>
<keyword evidence="1 6" id="KW-0963">Cytoplasm</keyword>
<protein>
    <recommendedName>
        <fullName evidence="6">Chromosome partition protein Smc</fullName>
    </recommendedName>
</protein>
<accession>A0ABW5XHJ6</accession>
<keyword evidence="3 6" id="KW-0067">ATP-binding</keyword>
<feature type="region of interest" description="Disordered" evidence="7">
    <location>
        <begin position="781"/>
        <end position="807"/>
    </location>
</feature>
<comment type="subcellular location">
    <subcellularLocation>
        <location evidence="6">Cytoplasm</location>
    </subcellularLocation>
</comment>
<feature type="compositionally biased region" description="Basic and acidic residues" evidence="7">
    <location>
        <begin position="724"/>
        <end position="735"/>
    </location>
</feature>
<sequence>MYLKTLTLRGFKSFASATRFEFEPGVTCVVGPNGSGKSNVVDALAWVMGEQGAKTLRGGKMEDVIFAGTQGRAALGRAEVSLTIDNSDGALPIEYSEVTITRTLFRNGGSEYAINGASCRLLDIQDLLSDSGLGREMHVIVGQGQLDAILRATPIERRGFIEEAAGVLKHRKRKEKALRKLDSMQGNLLRLTDLIAELRRQLGPLGRQAQAARKAAVIAAQVRDSGARLLADDLNRTIGKRTDLTRVRDELRERYTELEESSGTLRTRLTSLEQAAQELNPRAQRAADIATTLQSQREQLRSIAQVAAERQRHLGTQSAADSRRGVQDLLDQLARARVALGEATVELEALKTRVVDAEKERTATHEEHARLVRSKEKEQQRRAAHREKVARLGAQVAAQRSRVEVLASNIERLTGEIDEARSRLTELATEDSDVNERRHIAEQDSATEQQLSLEQLSSQELDLSERLDALGRESRALRESHLEAERQRATHQARATAHEAALEQALGSARQLAQHDPGLVPLSQHLEVPAEHETAITAALAHLRHALVAHTRDQALAGADTAADLGLAAAVIAYPASSSSSSTEQLNSAEQLSSTVQQWRDRLPAEAVIAADVVRTPQHNHALRETLERIVIAPAHTAPEIVNLAPGLTVVTPNGRVITSEWVVGEPREDALFALQRNLEHERERAEMLAAEVAAHKHRLTVNENELAGVQAQLKATRTSLATAREKQRAEETARARATALRDAANRELERRTTQLAEAAERKRVEETKLESLTQEYEALAATDQSSRDHQESQHGNGNPPDGQEQQADLDTRIAETALVLERVREIETLARLDLRSAQEKHKNLDNRVAGLERALRTEEQAEKAAEEAERRRAAQAATARKVQDRANLLLELIEKSIARAATARDEAHATRDRYAQELNELRSDLFHRDATTRELTEAIHARELELTGLDAQVQALETRAVQEYGQSAQETIDQYGPHLEIPAYEIPKSRLAPDEELPQADLNGVQAFDREYLEKTFERATKALANLGKVNPLALEEYTALEERHKFLADQLADLKKSRADLLGLVDDIDAKVQEVFASAFADTAAQFQRVFPRLFPGGEGRMFLTDPEDMLTTGIEIEARPAGKKVKRLSLLSGGERSLTAIAMLVSIFKARPSPFYVMDEVEAALDDVNLGRLLGVFKELQQDSQLIVITHQKRTMEIADALYGVTMQGDGISAVLSQRLDRDEDASNLSAEHVPSGVVEGAVQGPEYDV</sequence>
<evidence type="ECO:0000259" key="8">
    <source>
        <dbReference type="Pfam" id="PF02463"/>
    </source>
</evidence>
<comment type="similarity">
    <text evidence="6">Belongs to the SMC family.</text>
</comment>
<comment type="function">
    <text evidence="6">Required for chromosome condensation and partitioning.</text>
</comment>
<comment type="caution">
    <text evidence="9">The sequence shown here is derived from an EMBL/GenBank/DDBJ whole genome shotgun (WGS) entry which is preliminary data.</text>
</comment>
<feature type="coiled-coil region" evidence="6">
    <location>
        <begin position="835"/>
        <end position="925"/>
    </location>
</feature>
<evidence type="ECO:0000313" key="9">
    <source>
        <dbReference type="EMBL" id="MFD2841107.1"/>
    </source>
</evidence>
<dbReference type="Proteomes" id="UP001597391">
    <property type="component" value="Unassembled WGS sequence"/>
</dbReference>
<comment type="domain">
    <text evidence="6">Contains large globular domains required for ATP hydrolysis at each terminus and a third globular domain forming a flexible hinge near the middle of the molecule. These domains are separated by coiled-coil structures.</text>
</comment>
<comment type="subunit">
    <text evidence="6">Homodimer.</text>
</comment>
<evidence type="ECO:0000256" key="7">
    <source>
        <dbReference type="SAM" id="MobiDB-lite"/>
    </source>
</evidence>
<dbReference type="EMBL" id="JBHUOP010000004">
    <property type="protein sequence ID" value="MFD2841107.1"/>
    <property type="molecule type" value="Genomic_DNA"/>
</dbReference>
<evidence type="ECO:0000256" key="4">
    <source>
        <dbReference type="ARBA" id="ARBA00023054"/>
    </source>
</evidence>
<dbReference type="PIRSF" id="PIRSF005719">
    <property type="entry name" value="SMC"/>
    <property type="match status" value="1"/>
</dbReference>
<feature type="region of interest" description="Disordered" evidence="7">
    <location>
        <begin position="359"/>
        <end position="382"/>
    </location>
</feature>
<evidence type="ECO:0000256" key="3">
    <source>
        <dbReference type="ARBA" id="ARBA00022840"/>
    </source>
</evidence>
<dbReference type="InterPro" id="IPR027417">
    <property type="entry name" value="P-loop_NTPase"/>
</dbReference>
<dbReference type="Pfam" id="PF02463">
    <property type="entry name" value="SMC_N"/>
    <property type="match status" value="1"/>
</dbReference>
<dbReference type="Gene3D" id="3.40.50.300">
    <property type="entry name" value="P-loop containing nucleotide triphosphate hydrolases"/>
    <property type="match status" value="2"/>
</dbReference>
<reference evidence="10" key="1">
    <citation type="journal article" date="2019" name="Int. J. Syst. Evol. Microbiol.">
        <title>The Global Catalogue of Microorganisms (GCM) 10K type strain sequencing project: providing services to taxonomists for standard genome sequencing and annotation.</title>
        <authorList>
            <consortium name="The Broad Institute Genomics Platform"/>
            <consortium name="The Broad Institute Genome Sequencing Center for Infectious Disease"/>
            <person name="Wu L."/>
            <person name="Ma J."/>
        </authorList>
    </citation>
    <scope>NUCLEOTIDE SEQUENCE [LARGE SCALE GENOMIC DNA]</scope>
    <source>
        <strain evidence="10">KCTC 33576</strain>
    </source>
</reference>
<organism evidence="9 10">
    <name type="scientific">Populibacterium corticicola</name>
    <dbReference type="NCBI Taxonomy" id="1812826"/>
    <lineage>
        <taxon>Bacteria</taxon>
        <taxon>Bacillati</taxon>
        <taxon>Actinomycetota</taxon>
        <taxon>Actinomycetes</taxon>
        <taxon>Micrococcales</taxon>
        <taxon>Jonesiaceae</taxon>
        <taxon>Populibacterium</taxon>
    </lineage>
</organism>
<feature type="binding site" evidence="6">
    <location>
        <begin position="32"/>
        <end position="39"/>
    </location>
    <ligand>
        <name>ATP</name>
        <dbReference type="ChEBI" id="CHEBI:30616"/>
    </ligand>
</feature>
<evidence type="ECO:0000313" key="10">
    <source>
        <dbReference type="Proteomes" id="UP001597391"/>
    </source>
</evidence>
<name>A0ABW5XHJ6_9MICO</name>
<keyword evidence="2 6" id="KW-0547">Nucleotide-binding</keyword>
<dbReference type="InterPro" id="IPR011890">
    <property type="entry name" value="SMC_prok"/>
</dbReference>
<dbReference type="InterPro" id="IPR003395">
    <property type="entry name" value="RecF/RecN/SMC_N"/>
</dbReference>
<dbReference type="RefSeq" id="WP_377467027.1">
    <property type="nucleotide sequence ID" value="NZ_JBHUOP010000004.1"/>
</dbReference>
<evidence type="ECO:0000256" key="2">
    <source>
        <dbReference type="ARBA" id="ARBA00022741"/>
    </source>
</evidence>
<keyword evidence="10" id="KW-1185">Reference proteome</keyword>
<evidence type="ECO:0000256" key="6">
    <source>
        <dbReference type="HAMAP-Rule" id="MF_01894"/>
    </source>
</evidence>
<dbReference type="CDD" id="cd03278">
    <property type="entry name" value="ABC_SMC_barmotin"/>
    <property type="match status" value="2"/>
</dbReference>
<dbReference type="NCBIfam" id="TIGR02168">
    <property type="entry name" value="SMC_prok_B"/>
    <property type="match status" value="1"/>
</dbReference>
<feature type="coiled-coil region" evidence="6">
    <location>
        <begin position="672"/>
        <end position="699"/>
    </location>
</feature>
<keyword evidence="4 6" id="KW-0175">Coiled coil</keyword>